<evidence type="ECO:0000313" key="2">
    <source>
        <dbReference type="EMBL" id="PFJ28972.1"/>
    </source>
</evidence>
<dbReference type="RefSeq" id="WP_098007023.1">
    <property type="nucleotide sequence ID" value="NZ_NUVX01000081.1"/>
</dbReference>
<evidence type="ECO:0000313" key="3">
    <source>
        <dbReference type="Proteomes" id="UP000224003"/>
    </source>
</evidence>
<accession>A0A9X6WH28</accession>
<feature type="repeat" description="ANK" evidence="1">
    <location>
        <begin position="69"/>
        <end position="101"/>
    </location>
</feature>
<dbReference type="SUPFAM" id="SSF48403">
    <property type="entry name" value="Ankyrin repeat"/>
    <property type="match status" value="1"/>
</dbReference>
<dbReference type="Proteomes" id="UP000224003">
    <property type="component" value="Unassembled WGS sequence"/>
</dbReference>
<organism evidence="2 3">
    <name type="scientific">Bacillus thuringiensis</name>
    <dbReference type="NCBI Taxonomy" id="1428"/>
    <lineage>
        <taxon>Bacteria</taxon>
        <taxon>Bacillati</taxon>
        <taxon>Bacillota</taxon>
        <taxon>Bacilli</taxon>
        <taxon>Bacillales</taxon>
        <taxon>Bacillaceae</taxon>
        <taxon>Bacillus</taxon>
        <taxon>Bacillus cereus group</taxon>
    </lineage>
</organism>
<dbReference type="InterPro" id="IPR002110">
    <property type="entry name" value="Ankyrin_rpt"/>
</dbReference>
<dbReference type="InterPro" id="IPR036770">
    <property type="entry name" value="Ankyrin_rpt-contain_sf"/>
</dbReference>
<proteinExistence type="predicted"/>
<dbReference type="PROSITE" id="PS50088">
    <property type="entry name" value="ANK_REPEAT"/>
    <property type="match status" value="1"/>
</dbReference>
<dbReference type="EMBL" id="NUVX01000081">
    <property type="protein sequence ID" value="PFJ28972.1"/>
    <property type="molecule type" value="Genomic_DNA"/>
</dbReference>
<comment type="caution">
    <text evidence="2">The sequence shown here is derived from an EMBL/GenBank/DDBJ whole genome shotgun (WGS) entry which is preliminary data.</text>
</comment>
<reference evidence="2 3" key="1">
    <citation type="submission" date="2017-09" db="EMBL/GenBank/DDBJ databases">
        <title>Large-scale bioinformatics analysis of Bacillus genomes uncovers conserved roles of natural products in bacterial physiology.</title>
        <authorList>
            <consortium name="Agbiome Team Llc"/>
            <person name="Bleich R.M."/>
            <person name="Grubbs K.J."/>
            <person name="Santa Maria K.C."/>
            <person name="Allen S.E."/>
            <person name="Farag S."/>
            <person name="Shank E.A."/>
            <person name="Bowers A."/>
        </authorList>
    </citation>
    <scope>NUCLEOTIDE SEQUENCE [LARGE SCALE GENOMIC DNA]</scope>
    <source>
        <strain evidence="2 3">AFS085496</strain>
    </source>
</reference>
<evidence type="ECO:0000256" key="1">
    <source>
        <dbReference type="PROSITE-ProRule" id="PRU00023"/>
    </source>
</evidence>
<sequence length="182" mass="21085">MNPKNDVYVYYANNKISECMEILRKHPELVYEPIIFEETILFDAVACRKHEWIEELLTLDIDLMKGDKMKQFPLAEALRRDDYTTIKLLVEAGADVNKVNEEGDEGLSFSVIHDDIKISEFLIQKGGRIKKYKFVIDNIGSSEMVTLLEQHEHVFCQEGASYWEEQRLALLMKEPRNAVVSA</sequence>
<evidence type="ECO:0008006" key="4">
    <source>
        <dbReference type="Google" id="ProtNLM"/>
    </source>
</evidence>
<gene>
    <name evidence="2" type="ORF">COJ15_32405</name>
</gene>
<name>A0A9X6WH28_BACTU</name>
<keyword evidence="1" id="KW-0040">ANK repeat</keyword>
<dbReference type="Gene3D" id="1.25.40.20">
    <property type="entry name" value="Ankyrin repeat-containing domain"/>
    <property type="match status" value="1"/>
</dbReference>
<protein>
    <recommendedName>
        <fullName evidence="4">Ankyrin repeat domain-containing protein</fullName>
    </recommendedName>
</protein>
<dbReference type="Pfam" id="PF13637">
    <property type="entry name" value="Ank_4"/>
    <property type="match status" value="1"/>
</dbReference>
<dbReference type="AlphaFoldDB" id="A0A9X6WH28"/>